<dbReference type="InterPro" id="IPR026444">
    <property type="entry name" value="Secre_tail"/>
</dbReference>
<proteinExistence type="predicted"/>
<protein>
    <submittedName>
        <fullName evidence="3">Putative secreted protein (Por secretion system target)</fullName>
    </submittedName>
</protein>
<feature type="signal peptide" evidence="1">
    <location>
        <begin position="1"/>
        <end position="30"/>
    </location>
</feature>
<evidence type="ECO:0000313" key="4">
    <source>
        <dbReference type="Proteomes" id="UP000283387"/>
    </source>
</evidence>
<sequence length="881" mass="93604">MKAKILPRKTAWKLLMLIAYVAMLAPTGFAQEVTIFTDKDDYYPGEWVVITGSGWENDESVLINLTHIEPNIPDHTHDPWYLYPDANGEIYDEWFVFDDELGTTFWLTATGTTTGLFAETTFTDGSEPKINSITPLSGVAGDDITIVLNQPATSISSVLFGLDYGTNISLDVDGKTITVTVPNGSGLVYVTVNGYWDNKGTSTYFTDTFKDQFNIGCSSPTVNTDPTNQTITYGSDATFTITASGTAPLGYQWQVDEGSGYINIVNGGVYSGATSPTLTITGPTVAMSSYQYQCVVTGQCNPTATSAAATLTVNPKALEVIADNQSKTYGSAFTFLGTEFTTVGLVNSDAVTSATITSDGAPATATVAGSTYDINISAAVGSGLGNYTITYTKGAFTVNPKALEVIADNQTKTYGSAFTFAGTEFTTVGLVNSDAVTSATITSDGAPATATVAGSTYDINISAAVGSGLGNYSITYTKGAFTVNPYQICALYNGSLFVTQDGSSPAVFTVSIDVQANDLVGSMNPDDVIVTFNIKPDDNQADAESSSSVQRSELHNGLYTYSQDWSIDLDDIEGSPLEITWELSGNYTLGDCDEVMAIGAVARPTDNFVTGGGYYYPDPANTGGSIGADETSRVNFGLAAKMTTKGKNQKVTGGVNIIWRKGGEKWQAKSNSASLPFLIYELTDEEGVYRAEVLYTSANVRQLETNNAGGAEGSGTIAISVVDRSEPGSNGTPDGGPDEIGIVIKDSKGNLLVSYYTTPDQANTLEFLDGGNIQVHTGSKNKSAEITSSLISTVESPTLTVYPNPFSDRLRFEFASPETVDARIDLYDMNGRLVKTVFEGTIEGNVMNQADFIPAEQVSGTYLYHCTIGNETFTGKVIFKR</sequence>
<dbReference type="Proteomes" id="UP000283387">
    <property type="component" value="Unassembled WGS sequence"/>
</dbReference>
<dbReference type="NCBIfam" id="TIGR04183">
    <property type="entry name" value="Por_Secre_tail"/>
    <property type="match status" value="1"/>
</dbReference>
<organism evidence="3 4">
    <name type="scientific">Mangrovibacterium diazotrophicum</name>
    <dbReference type="NCBI Taxonomy" id="1261403"/>
    <lineage>
        <taxon>Bacteria</taxon>
        <taxon>Pseudomonadati</taxon>
        <taxon>Bacteroidota</taxon>
        <taxon>Bacteroidia</taxon>
        <taxon>Marinilabiliales</taxon>
        <taxon>Prolixibacteraceae</taxon>
        <taxon>Mangrovibacterium</taxon>
    </lineage>
</organism>
<dbReference type="PROSITE" id="PS50835">
    <property type="entry name" value="IG_LIKE"/>
    <property type="match status" value="1"/>
</dbReference>
<evidence type="ECO:0000313" key="3">
    <source>
        <dbReference type="EMBL" id="RKD85043.1"/>
    </source>
</evidence>
<feature type="domain" description="Ig-like" evidence="2">
    <location>
        <begin position="220"/>
        <end position="312"/>
    </location>
</feature>
<dbReference type="Pfam" id="PF18676">
    <property type="entry name" value="MBG_2"/>
    <property type="match status" value="2"/>
</dbReference>
<dbReference type="Gene3D" id="2.60.40.10">
    <property type="entry name" value="Immunoglobulins"/>
    <property type="match status" value="2"/>
</dbReference>
<feature type="chain" id="PRO_5019116522" evidence="1">
    <location>
        <begin position="31"/>
        <end position="881"/>
    </location>
</feature>
<dbReference type="RefSeq" id="WP_170154661.1">
    <property type="nucleotide sequence ID" value="NZ_RAPN01000006.1"/>
</dbReference>
<accession>A0A419VUL9</accession>
<reference evidence="3 4" key="1">
    <citation type="submission" date="2018-09" db="EMBL/GenBank/DDBJ databases">
        <title>Genomic Encyclopedia of Archaeal and Bacterial Type Strains, Phase II (KMG-II): from individual species to whole genera.</title>
        <authorList>
            <person name="Goeker M."/>
        </authorList>
    </citation>
    <scope>NUCLEOTIDE SEQUENCE [LARGE SCALE GENOMIC DNA]</scope>
    <source>
        <strain evidence="3 4">DSM 27148</strain>
    </source>
</reference>
<dbReference type="SMART" id="SM00409">
    <property type="entry name" value="IG"/>
    <property type="match status" value="1"/>
</dbReference>
<evidence type="ECO:0000259" key="2">
    <source>
        <dbReference type="PROSITE" id="PS50835"/>
    </source>
</evidence>
<gene>
    <name evidence="3" type="ORF">BC643_4562</name>
</gene>
<dbReference type="SUPFAM" id="SSF48726">
    <property type="entry name" value="Immunoglobulin"/>
    <property type="match status" value="1"/>
</dbReference>
<dbReference type="InterPro" id="IPR041286">
    <property type="entry name" value="MBG_2"/>
</dbReference>
<dbReference type="InterPro" id="IPR036179">
    <property type="entry name" value="Ig-like_dom_sf"/>
</dbReference>
<keyword evidence="1" id="KW-0732">Signal</keyword>
<dbReference type="InterPro" id="IPR007110">
    <property type="entry name" value="Ig-like_dom"/>
</dbReference>
<dbReference type="Pfam" id="PF18962">
    <property type="entry name" value="Por_Secre_tail"/>
    <property type="match status" value="1"/>
</dbReference>
<evidence type="ECO:0000256" key="1">
    <source>
        <dbReference type="SAM" id="SignalP"/>
    </source>
</evidence>
<comment type="caution">
    <text evidence="3">The sequence shown here is derived from an EMBL/GenBank/DDBJ whole genome shotgun (WGS) entry which is preliminary data.</text>
</comment>
<name>A0A419VUL9_9BACT</name>
<keyword evidence="4" id="KW-1185">Reference proteome</keyword>
<dbReference type="InterPro" id="IPR013783">
    <property type="entry name" value="Ig-like_fold"/>
</dbReference>
<dbReference type="InterPro" id="IPR003599">
    <property type="entry name" value="Ig_sub"/>
</dbReference>
<dbReference type="EMBL" id="RAPN01000006">
    <property type="protein sequence ID" value="RKD85043.1"/>
    <property type="molecule type" value="Genomic_DNA"/>
</dbReference>
<dbReference type="AlphaFoldDB" id="A0A419VUL9"/>